<reference evidence="1" key="1">
    <citation type="submission" date="2020-05" db="EMBL/GenBank/DDBJ databases">
        <title>Large-scale comparative analyses of tick genomes elucidate their genetic diversity and vector capacities.</title>
        <authorList>
            <person name="Jia N."/>
            <person name="Wang J."/>
            <person name="Shi W."/>
            <person name="Du L."/>
            <person name="Sun Y."/>
            <person name="Zhan W."/>
            <person name="Jiang J."/>
            <person name="Wang Q."/>
            <person name="Zhang B."/>
            <person name="Ji P."/>
            <person name="Sakyi L.B."/>
            <person name="Cui X."/>
            <person name="Yuan T."/>
            <person name="Jiang B."/>
            <person name="Yang W."/>
            <person name="Lam T.T.-Y."/>
            <person name="Chang Q."/>
            <person name="Ding S."/>
            <person name="Wang X."/>
            <person name="Zhu J."/>
            <person name="Ruan X."/>
            <person name="Zhao L."/>
            <person name="Wei J."/>
            <person name="Que T."/>
            <person name="Du C."/>
            <person name="Cheng J."/>
            <person name="Dai P."/>
            <person name="Han X."/>
            <person name="Huang E."/>
            <person name="Gao Y."/>
            <person name="Liu J."/>
            <person name="Shao H."/>
            <person name="Ye R."/>
            <person name="Li L."/>
            <person name="Wei W."/>
            <person name="Wang X."/>
            <person name="Wang C."/>
            <person name="Yang T."/>
            <person name="Huo Q."/>
            <person name="Li W."/>
            <person name="Guo W."/>
            <person name="Chen H."/>
            <person name="Zhou L."/>
            <person name="Ni X."/>
            <person name="Tian J."/>
            <person name="Zhou Y."/>
            <person name="Sheng Y."/>
            <person name="Liu T."/>
            <person name="Pan Y."/>
            <person name="Xia L."/>
            <person name="Li J."/>
            <person name="Zhao F."/>
            <person name="Cao W."/>
        </authorList>
    </citation>
    <scope>NUCLEOTIDE SEQUENCE</scope>
    <source>
        <strain evidence="1">Dsil-2018</strain>
    </source>
</reference>
<dbReference type="Proteomes" id="UP000821865">
    <property type="component" value="Chromosome 7"/>
</dbReference>
<proteinExistence type="predicted"/>
<evidence type="ECO:0000313" key="1">
    <source>
        <dbReference type="EMBL" id="KAH7941778.1"/>
    </source>
</evidence>
<organism evidence="1 2">
    <name type="scientific">Dermacentor silvarum</name>
    <name type="common">Tick</name>
    <dbReference type="NCBI Taxonomy" id="543639"/>
    <lineage>
        <taxon>Eukaryota</taxon>
        <taxon>Metazoa</taxon>
        <taxon>Ecdysozoa</taxon>
        <taxon>Arthropoda</taxon>
        <taxon>Chelicerata</taxon>
        <taxon>Arachnida</taxon>
        <taxon>Acari</taxon>
        <taxon>Parasitiformes</taxon>
        <taxon>Ixodida</taxon>
        <taxon>Ixodoidea</taxon>
        <taxon>Ixodidae</taxon>
        <taxon>Rhipicephalinae</taxon>
        <taxon>Dermacentor</taxon>
    </lineage>
</organism>
<comment type="caution">
    <text evidence="1">The sequence shown here is derived from an EMBL/GenBank/DDBJ whole genome shotgun (WGS) entry which is preliminary data.</text>
</comment>
<evidence type="ECO:0000313" key="2">
    <source>
        <dbReference type="Proteomes" id="UP000821865"/>
    </source>
</evidence>
<name>A0ACB8CGJ5_DERSI</name>
<gene>
    <name evidence="1" type="ORF">HPB49_017440</name>
</gene>
<accession>A0ACB8CGJ5</accession>
<dbReference type="EMBL" id="CM023476">
    <property type="protein sequence ID" value="KAH7941778.1"/>
    <property type="molecule type" value="Genomic_DNA"/>
</dbReference>
<sequence length="98" mass="11180">MDARPLQTAASVMDKYAKECDLRCSPQKSELVVVRQRAPNRLNDDIKVVLDGEDIVADPRVKILELVIQTKKVEASVRKLKHTTEQILHMLCRVTTIR</sequence>
<protein>
    <submittedName>
        <fullName evidence="1">Uncharacterized protein</fullName>
    </submittedName>
</protein>
<keyword evidence="2" id="KW-1185">Reference proteome</keyword>